<gene>
    <name evidence="3" type="ORF">OSTLU_28192</name>
</gene>
<dbReference type="InterPro" id="IPR008537">
    <property type="entry name" value="DUF819"/>
</dbReference>
<keyword evidence="2" id="KW-1133">Transmembrane helix</keyword>
<feature type="transmembrane region" description="Helical" evidence="2">
    <location>
        <begin position="276"/>
        <end position="298"/>
    </location>
</feature>
<evidence type="ECO:0000313" key="4">
    <source>
        <dbReference type="Proteomes" id="UP000001568"/>
    </source>
</evidence>
<feature type="compositionally biased region" description="Basic and acidic residues" evidence="1">
    <location>
        <begin position="105"/>
        <end position="114"/>
    </location>
</feature>
<protein>
    <submittedName>
        <fullName evidence="3">Uncharacterized protein</fullName>
    </submittedName>
</protein>
<dbReference type="EMBL" id="CP000596">
    <property type="protein sequence ID" value="ABP00222.1"/>
    <property type="molecule type" value="Genomic_DNA"/>
</dbReference>
<keyword evidence="4" id="KW-1185">Reference proteome</keyword>
<sequence length="301" mass="30737">MARAFVVAAIGSAFGAVFGARGASAAFGGAFSWKLAAALAAKNVGGGLNYVAVATTLGMDGEEFVAGLCVDNAMALAYFPFISWLARREGERGSGDAADDEDDAEREREATTEREAEDADGAAARSGADDALSAFFVAVGFLAAGELVARLVGQPDAVLPMATVFTVVFATLAPKRAASLAVAAEPLANAMLFVFFVAAGAAGGVLSASTFARYANVFVFSFILYAVHLAFVFVGIRVDADRRREYVLASNASIGGPATVASLADAVGWRSLRAPAVLIATLANSIATFLGLALAAVLRSS</sequence>
<dbReference type="Gramene" id="ABP00222">
    <property type="protein sequence ID" value="ABP00222"/>
    <property type="gene ID" value="OSTLU_28192"/>
</dbReference>
<feature type="transmembrane region" description="Helical" evidence="2">
    <location>
        <begin position="131"/>
        <end position="151"/>
    </location>
</feature>
<dbReference type="PANTHER" id="PTHR34289:SF8">
    <property type="entry name" value="DUF819 DOMAIN-CONTAINING PROTEIN"/>
    <property type="match status" value="1"/>
</dbReference>
<proteinExistence type="predicted"/>
<dbReference type="KEGG" id="olu:OSTLU_28192"/>
<dbReference type="RefSeq" id="XP_001421928.1">
    <property type="nucleotide sequence ID" value="XM_001421891.1"/>
</dbReference>
<name>A4S9G3_OSTLU</name>
<evidence type="ECO:0000313" key="3">
    <source>
        <dbReference type="EMBL" id="ABP00222.1"/>
    </source>
</evidence>
<organism evidence="3 4">
    <name type="scientific">Ostreococcus lucimarinus (strain CCE9901)</name>
    <dbReference type="NCBI Taxonomy" id="436017"/>
    <lineage>
        <taxon>Eukaryota</taxon>
        <taxon>Viridiplantae</taxon>
        <taxon>Chlorophyta</taxon>
        <taxon>Mamiellophyceae</taxon>
        <taxon>Mamiellales</taxon>
        <taxon>Bathycoccaceae</taxon>
        <taxon>Ostreococcus</taxon>
    </lineage>
</organism>
<dbReference type="HOGENOM" id="CLU_1047999_0_0_1"/>
<evidence type="ECO:0000256" key="1">
    <source>
        <dbReference type="SAM" id="MobiDB-lite"/>
    </source>
</evidence>
<reference evidence="3 4" key="1">
    <citation type="journal article" date="2007" name="Proc. Natl. Acad. Sci. U.S.A.">
        <title>The tiny eukaryote Ostreococcus provides genomic insights into the paradox of plankton speciation.</title>
        <authorList>
            <person name="Palenik B."/>
            <person name="Grimwood J."/>
            <person name="Aerts A."/>
            <person name="Rouze P."/>
            <person name="Salamov A."/>
            <person name="Putnam N."/>
            <person name="Dupont C."/>
            <person name="Jorgensen R."/>
            <person name="Derelle E."/>
            <person name="Rombauts S."/>
            <person name="Zhou K."/>
            <person name="Otillar R."/>
            <person name="Merchant S.S."/>
            <person name="Podell S."/>
            <person name="Gaasterland T."/>
            <person name="Napoli C."/>
            <person name="Gendler K."/>
            <person name="Manuell A."/>
            <person name="Tai V."/>
            <person name="Vallon O."/>
            <person name="Piganeau G."/>
            <person name="Jancek S."/>
            <person name="Heijde M."/>
            <person name="Jabbari K."/>
            <person name="Bowler C."/>
            <person name="Lohr M."/>
            <person name="Robbens S."/>
            <person name="Werner G."/>
            <person name="Dubchak I."/>
            <person name="Pazour G.J."/>
            <person name="Ren Q."/>
            <person name="Paulsen I."/>
            <person name="Delwiche C."/>
            <person name="Schmutz J."/>
            <person name="Rokhsar D."/>
            <person name="Van de Peer Y."/>
            <person name="Moreau H."/>
            <person name="Grigoriev I.V."/>
        </authorList>
    </citation>
    <scope>NUCLEOTIDE SEQUENCE [LARGE SCALE GENOMIC DNA]</scope>
    <source>
        <strain evidence="3 4">CCE9901</strain>
    </source>
</reference>
<dbReference type="Pfam" id="PF05684">
    <property type="entry name" value="DUF819"/>
    <property type="match status" value="1"/>
</dbReference>
<feature type="transmembrane region" description="Helical" evidence="2">
    <location>
        <begin position="64"/>
        <end position="86"/>
    </location>
</feature>
<feature type="region of interest" description="Disordered" evidence="1">
    <location>
        <begin position="92"/>
        <end position="123"/>
    </location>
</feature>
<keyword evidence="2" id="KW-0472">Membrane</keyword>
<dbReference type="STRING" id="436017.A4S9G3"/>
<accession>A4S9G3</accession>
<feature type="transmembrane region" description="Helical" evidence="2">
    <location>
        <begin position="157"/>
        <end position="174"/>
    </location>
</feature>
<dbReference type="eggNOG" id="ENOG502QQM4">
    <property type="taxonomic scope" value="Eukaryota"/>
</dbReference>
<dbReference type="OrthoDB" id="45797at2759"/>
<feature type="transmembrane region" description="Helical" evidence="2">
    <location>
        <begin position="214"/>
        <end position="234"/>
    </location>
</feature>
<dbReference type="PANTHER" id="PTHR34289">
    <property type="entry name" value="PROTEIN, PUTATIVE (DUF819)-RELATED"/>
    <property type="match status" value="1"/>
</dbReference>
<evidence type="ECO:0000256" key="2">
    <source>
        <dbReference type="SAM" id="Phobius"/>
    </source>
</evidence>
<dbReference type="OMA" id="ESSTHCM"/>
<dbReference type="GeneID" id="5006101"/>
<feature type="transmembrane region" description="Helical" evidence="2">
    <location>
        <begin position="186"/>
        <end position="208"/>
    </location>
</feature>
<dbReference type="AlphaFoldDB" id="A4S9G3"/>
<dbReference type="Proteomes" id="UP000001568">
    <property type="component" value="Chromosome 16"/>
</dbReference>
<keyword evidence="2" id="KW-0812">Transmembrane</keyword>